<keyword evidence="5" id="KW-0436">Ligase</keyword>
<dbReference type="STRING" id="1802165.A3F94_02035"/>
<dbReference type="InterPro" id="IPR041715">
    <property type="entry name" value="HisRS-like_core"/>
</dbReference>
<dbReference type="InterPro" id="IPR045864">
    <property type="entry name" value="aa-tRNA-synth_II/BPL/LPL"/>
</dbReference>
<feature type="binding site" evidence="6">
    <location>
        <position position="135"/>
    </location>
    <ligand>
        <name>L-histidine</name>
        <dbReference type="ChEBI" id="CHEBI:57595"/>
    </ligand>
</feature>
<dbReference type="NCBIfam" id="TIGR00442">
    <property type="entry name" value="hisS"/>
    <property type="match status" value="1"/>
</dbReference>
<evidence type="ECO:0000256" key="5">
    <source>
        <dbReference type="HAMAP-Rule" id="MF_00127"/>
    </source>
</evidence>
<dbReference type="CDD" id="cd00773">
    <property type="entry name" value="HisRS-like_core"/>
    <property type="match status" value="1"/>
</dbReference>
<comment type="similarity">
    <text evidence="1 5">Belongs to the class-II aminoacyl-tRNA synthetase family.</text>
</comment>
<keyword evidence="2 5" id="KW-0547">Nucleotide-binding</keyword>
<dbReference type="GO" id="GO:0005524">
    <property type="term" value="F:ATP binding"/>
    <property type="evidence" value="ECO:0007669"/>
    <property type="project" value="UniProtKB-UniRule"/>
</dbReference>
<keyword evidence="3 5" id="KW-0030">Aminoacyl-tRNA synthetase</keyword>
<keyword evidence="5" id="KW-0963">Cytoplasm</keyword>
<dbReference type="Proteomes" id="UP000176770">
    <property type="component" value="Unassembled WGS sequence"/>
</dbReference>
<dbReference type="InterPro" id="IPR036621">
    <property type="entry name" value="Anticodon-bd_dom_sf"/>
</dbReference>
<evidence type="ECO:0000259" key="8">
    <source>
        <dbReference type="PROSITE" id="PS50862"/>
    </source>
</evidence>
<protein>
    <recommendedName>
        <fullName evidence="5">Histidine--tRNA ligase</fullName>
        <ecNumber evidence="5">6.1.1.21</ecNumber>
    </recommendedName>
    <alternativeName>
        <fullName evidence="5">Histidyl-tRNA synthetase</fullName>
        <shortName evidence="5">HisRS</shortName>
    </alternativeName>
</protein>
<dbReference type="GO" id="GO:0006427">
    <property type="term" value="P:histidyl-tRNA aminoacylation"/>
    <property type="evidence" value="ECO:0007669"/>
    <property type="project" value="UniProtKB-UniRule"/>
</dbReference>
<dbReference type="EC" id="6.1.1.21" evidence="5"/>
<accession>A0A1G2HGU2</accession>
<evidence type="ECO:0000256" key="4">
    <source>
        <dbReference type="ARBA" id="ARBA00047639"/>
    </source>
</evidence>
<evidence type="ECO:0000256" key="3">
    <source>
        <dbReference type="ARBA" id="ARBA00023146"/>
    </source>
</evidence>
<evidence type="ECO:0000256" key="2">
    <source>
        <dbReference type="ARBA" id="ARBA00022741"/>
    </source>
</evidence>
<dbReference type="PIRSF" id="PIRSF001549">
    <property type="entry name" value="His-tRNA_synth"/>
    <property type="match status" value="1"/>
</dbReference>
<dbReference type="InterPro" id="IPR004154">
    <property type="entry name" value="Anticodon-bd"/>
</dbReference>
<dbReference type="InterPro" id="IPR004516">
    <property type="entry name" value="HisRS/HisZ"/>
</dbReference>
<proteinExistence type="inferred from homology"/>
<feature type="binding site" evidence="6">
    <location>
        <begin position="270"/>
        <end position="271"/>
    </location>
    <ligand>
        <name>L-histidine</name>
        <dbReference type="ChEBI" id="CHEBI:57595"/>
    </ligand>
</feature>
<feature type="binding site" evidence="6">
    <location>
        <position position="266"/>
    </location>
    <ligand>
        <name>L-histidine</name>
        <dbReference type="ChEBI" id="CHEBI:57595"/>
    </ligand>
</feature>
<comment type="catalytic activity">
    <reaction evidence="4 5">
        <text>tRNA(His) + L-histidine + ATP = L-histidyl-tRNA(His) + AMP + diphosphate + H(+)</text>
        <dbReference type="Rhea" id="RHEA:17313"/>
        <dbReference type="Rhea" id="RHEA-COMP:9665"/>
        <dbReference type="Rhea" id="RHEA-COMP:9689"/>
        <dbReference type="ChEBI" id="CHEBI:15378"/>
        <dbReference type="ChEBI" id="CHEBI:30616"/>
        <dbReference type="ChEBI" id="CHEBI:33019"/>
        <dbReference type="ChEBI" id="CHEBI:57595"/>
        <dbReference type="ChEBI" id="CHEBI:78442"/>
        <dbReference type="ChEBI" id="CHEBI:78527"/>
        <dbReference type="ChEBI" id="CHEBI:456215"/>
        <dbReference type="EC" id="6.1.1.21"/>
    </reaction>
</comment>
<dbReference type="InterPro" id="IPR015807">
    <property type="entry name" value="His-tRNA-ligase"/>
</dbReference>
<comment type="subunit">
    <text evidence="5">Homodimer.</text>
</comment>
<dbReference type="AlphaFoldDB" id="A0A1G2HGU2"/>
<dbReference type="Gene3D" id="3.40.50.800">
    <property type="entry name" value="Anticodon-binding domain"/>
    <property type="match status" value="1"/>
</dbReference>
<dbReference type="PANTHER" id="PTHR43707">
    <property type="entry name" value="HISTIDYL-TRNA SYNTHETASE"/>
    <property type="match status" value="1"/>
</dbReference>
<dbReference type="EMBL" id="MHOK01000018">
    <property type="protein sequence ID" value="OGZ61722.1"/>
    <property type="molecule type" value="Genomic_DNA"/>
</dbReference>
<evidence type="ECO:0000313" key="9">
    <source>
        <dbReference type="EMBL" id="OGZ61722.1"/>
    </source>
</evidence>
<evidence type="ECO:0000256" key="6">
    <source>
        <dbReference type="PIRSR" id="PIRSR001549-1"/>
    </source>
</evidence>
<evidence type="ECO:0000256" key="1">
    <source>
        <dbReference type="ARBA" id="ARBA00008226"/>
    </source>
</evidence>
<dbReference type="SUPFAM" id="SSF55681">
    <property type="entry name" value="Class II aaRS and biotin synthetases"/>
    <property type="match status" value="1"/>
</dbReference>
<comment type="caution">
    <text evidence="9">The sequence shown here is derived from an EMBL/GenBank/DDBJ whole genome shotgun (WGS) entry which is preliminary data.</text>
</comment>
<feature type="binding site" evidence="6">
    <location>
        <position position="139"/>
    </location>
    <ligand>
        <name>L-histidine</name>
        <dbReference type="ChEBI" id="CHEBI:57595"/>
    </ligand>
</feature>
<comment type="subcellular location">
    <subcellularLocation>
        <location evidence="5">Cytoplasm</location>
    </subcellularLocation>
</comment>
<dbReference type="PANTHER" id="PTHR43707:SF1">
    <property type="entry name" value="HISTIDINE--TRNA LIGASE, MITOCHONDRIAL-RELATED"/>
    <property type="match status" value="1"/>
</dbReference>
<dbReference type="GO" id="GO:0004821">
    <property type="term" value="F:histidine-tRNA ligase activity"/>
    <property type="evidence" value="ECO:0007669"/>
    <property type="project" value="UniProtKB-UniRule"/>
</dbReference>
<name>A0A1G2HGU2_9BACT</name>
<evidence type="ECO:0000256" key="7">
    <source>
        <dbReference type="SAM" id="MobiDB-lite"/>
    </source>
</evidence>
<feature type="region of interest" description="Disordered" evidence="7">
    <location>
        <begin position="289"/>
        <end position="330"/>
    </location>
</feature>
<dbReference type="PROSITE" id="PS50862">
    <property type="entry name" value="AA_TRNA_LIGASE_II"/>
    <property type="match status" value="1"/>
</dbReference>
<feature type="binding site" evidence="6">
    <location>
        <position position="121"/>
    </location>
    <ligand>
        <name>L-histidine</name>
        <dbReference type="ChEBI" id="CHEBI:57595"/>
    </ligand>
</feature>
<keyword evidence="5" id="KW-0648">Protein biosynthesis</keyword>
<keyword evidence="5" id="KW-0067">ATP-binding</keyword>
<sequence>MATATNRKKKKIQAPSGMHDILPQDQYLWDYFFRISSDTAEFYNFQKVDTPILEFTELFEKGTGQGTDIVQKEMYSLKTRGGDKLTLRPEGTPSVVRSYIQHGMHKWTSPAKLYYYGPMFRHDKPQRGRFRQFYQFGLETLGEKEPARDIEIIHLTHTILSRLRLANIVVEINSIGCKECRPKYIKNLKEHYRYRLKQTCADCRGRYKTSPLRLLDCEDEKCNRVKNEAPHMVDFLCSDCNAHFKKVLDSLDYINVPYLLNPYLVRGLDYYTKTVFEFFETEMLDESSHGKDASTLRETSQPSPSAGGFGGQAGQAGSAQIKTEDKKGSVEPGFKKRLAVASGGRYDSLVKLLGGPPTPGVGVAIGVDRILQVIKEQKKEPKTPQEPRVFLIQLGDRAKKRVFTLVEEFRKAGIGVREALGKDSISAQLKLANKYNVDIAVIVGQKEAIDKVALLRDMKTGSQEVVLEEKLIDEIKKRLQ</sequence>
<dbReference type="HAMAP" id="MF_00127">
    <property type="entry name" value="His_tRNA_synth"/>
    <property type="match status" value="1"/>
</dbReference>
<organism evidence="9 10">
    <name type="scientific">Candidatus Spechtbacteria bacterium RIFCSPLOWO2_12_FULL_38_22</name>
    <dbReference type="NCBI Taxonomy" id="1802165"/>
    <lineage>
        <taxon>Bacteria</taxon>
        <taxon>Candidatus Spechtiibacteriota</taxon>
    </lineage>
</organism>
<reference evidence="9 10" key="1">
    <citation type="journal article" date="2016" name="Nat. Commun.">
        <title>Thousands of microbial genomes shed light on interconnected biogeochemical processes in an aquifer system.</title>
        <authorList>
            <person name="Anantharaman K."/>
            <person name="Brown C.T."/>
            <person name="Hug L.A."/>
            <person name="Sharon I."/>
            <person name="Castelle C.J."/>
            <person name="Probst A.J."/>
            <person name="Thomas B.C."/>
            <person name="Singh A."/>
            <person name="Wilkins M.J."/>
            <person name="Karaoz U."/>
            <person name="Brodie E.L."/>
            <person name="Williams K.H."/>
            <person name="Hubbard S.S."/>
            <person name="Banfield J.F."/>
        </authorList>
    </citation>
    <scope>NUCLEOTIDE SEQUENCE [LARGE SCALE GENOMIC DNA]</scope>
</reference>
<evidence type="ECO:0000313" key="10">
    <source>
        <dbReference type="Proteomes" id="UP000176770"/>
    </source>
</evidence>
<feature type="domain" description="Aminoacyl-transfer RNA synthetases class-II family profile" evidence="8">
    <location>
        <begin position="41"/>
        <end position="384"/>
    </location>
</feature>
<gene>
    <name evidence="5" type="primary">hisS</name>
    <name evidence="9" type="ORF">A3F94_02035</name>
</gene>
<dbReference type="InterPro" id="IPR006195">
    <property type="entry name" value="aa-tRNA-synth_II"/>
</dbReference>
<dbReference type="Pfam" id="PF13393">
    <property type="entry name" value="tRNA-synt_His"/>
    <property type="match status" value="1"/>
</dbReference>
<dbReference type="GO" id="GO:0005737">
    <property type="term" value="C:cytoplasm"/>
    <property type="evidence" value="ECO:0007669"/>
    <property type="project" value="UniProtKB-SubCell"/>
</dbReference>
<feature type="binding site" evidence="6">
    <location>
        <begin position="90"/>
        <end position="92"/>
    </location>
    <ligand>
        <name>L-histidine</name>
        <dbReference type="ChEBI" id="CHEBI:57595"/>
    </ligand>
</feature>
<dbReference type="Gene3D" id="3.30.930.10">
    <property type="entry name" value="Bira Bifunctional Protein, Domain 2"/>
    <property type="match status" value="2"/>
</dbReference>
<dbReference type="Pfam" id="PF03129">
    <property type="entry name" value="HGTP_anticodon"/>
    <property type="match status" value="1"/>
</dbReference>
<dbReference type="SUPFAM" id="SSF52954">
    <property type="entry name" value="Class II aaRS ABD-related"/>
    <property type="match status" value="1"/>
</dbReference>